<dbReference type="RefSeq" id="WP_343761628.1">
    <property type="nucleotide sequence ID" value="NZ_BAAACG010000010.1"/>
</dbReference>
<evidence type="ECO:0000256" key="1">
    <source>
        <dbReference type="SAM" id="Phobius"/>
    </source>
</evidence>
<keyword evidence="1" id="KW-0812">Transmembrane</keyword>
<sequence length="307" mass="34503">MINKNTKKKNTKLLVIVLLLVVVSLTFIGYKSFSFNKKDLKTSSTKKLNLSDEKIMMDTINSICTTNRKIGSKNEKKACELLKKQIESYGYKTKVQKVPFDDFDENGKTMEETQNLIATKKSSSKHSKGTIIISAHYDCTEDSVGANDNGSGIAVTMEIARLLKESSSNYDLEFIFFGGEELGSIGSSYYIENLSAKDKKNIKADINIDSVAQKKHSNPCIFTVNGKENFATKLLKNSYENKHLKLKEMNRERSDYVGFDRAKIPALCIGQTFDKTLNINGSKDKISIIDKKKLKLIADMVVKALYH</sequence>
<keyword evidence="1" id="KW-1133">Transmembrane helix</keyword>
<reference evidence="4" key="1">
    <citation type="journal article" date="2019" name="Int. J. Syst. Evol. Microbiol.">
        <title>The Global Catalogue of Microorganisms (GCM) 10K type strain sequencing project: providing services to taxonomists for standard genome sequencing and annotation.</title>
        <authorList>
            <consortium name="The Broad Institute Genomics Platform"/>
            <consortium name="The Broad Institute Genome Sequencing Center for Infectious Disease"/>
            <person name="Wu L."/>
            <person name="Ma J."/>
        </authorList>
    </citation>
    <scope>NUCLEOTIDE SEQUENCE [LARGE SCALE GENOMIC DNA]</scope>
    <source>
        <strain evidence="4">JCM 1407</strain>
    </source>
</reference>
<keyword evidence="1" id="KW-0472">Membrane</keyword>
<organism evidence="3 4">
    <name type="scientific">Clostridium oceanicum</name>
    <dbReference type="NCBI Taxonomy" id="1543"/>
    <lineage>
        <taxon>Bacteria</taxon>
        <taxon>Bacillati</taxon>
        <taxon>Bacillota</taxon>
        <taxon>Clostridia</taxon>
        <taxon>Eubacteriales</taxon>
        <taxon>Clostridiaceae</taxon>
        <taxon>Clostridium</taxon>
    </lineage>
</organism>
<comment type="caution">
    <text evidence="3">The sequence shown here is derived from an EMBL/GenBank/DDBJ whole genome shotgun (WGS) entry which is preliminary data.</text>
</comment>
<protein>
    <recommendedName>
        <fullName evidence="2">Peptidase M28 domain-containing protein</fullName>
    </recommendedName>
</protein>
<dbReference type="Gene3D" id="3.40.630.10">
    <property type="entry name" value="Zn peptidases"/>
    <property type="match status" value="1"/>
</dbReference>
<evidence type="ECO:0000313" key="3">
    <source>
        <dbReference type="EMBL" id="GAA0741148.1"/>
    </source>
</evidence>
<dbReference type="EMBL" id="BAAACG010000010">
    <property type="protein sequence ID" value="GAA0741148.1"/>
    <property type="molecule type" value="Genomic_DNA"/>
</dbReference>
<name>A0ABP3UX44_9CLOT</name>
<evidence type="ECO:0000259" key="2">
    <source>
        <dbReference type="Pfam" id="PF04389"/>
    </source>
</evidence>
<feature type="domain" description="Peptidase M28" evidence="2">
    <location>
        <begin position="115"/>
        <end position="303"/>
    </location>
</feature>
<dbReference type="SUPFAM" id="SSF53187">
    <property type="entry name" value="Zn-dependent exopeptidases"/>
    <property type="match status" value="1"/>
</dbReference>
<accession>A0ABP3UX44</accession>
<dbReference type="PANTHER" id="PTHR12147">
    <property type="entry name" value="METALLOPEPTIDASE M28 FAMILY MEMBER"/>
    <property type="match status" value="1"/>
</dbReference>
<dbReference type="InterPro" id="IPR045175">
    <property type="entry name" value="M28_fam"/>
</dbReference>
<proteinExistence type="predicted"/>
<feature type="transmembrane region" description="Helical" evidence="1">
    <location>
        <begin position="12"/>
        <end position="30"/>
    </location>
</feature>
<dbReference type="PANTHER" id="PTHR12147:SF26">
    <property type="entry name" value="PEPTIDASE M28 DOMAIN-CONTAINING PROTEIN"/>
    <property type="match status" value="1"/>
</dbReference>
<keyword evidence="4" id="KW-1185">Reference proteome</keyword>
<dbReference type="Proteomes" id="UP001501510">
    <property type="component" value="Unassembled WGS sequence"/>
</dbReference>
<dbReference type="Pfam" id="PF04389">
    <property type="entry name" value="Peptidase_M28"/>
    <property type="match status" value="1"/>
</dbReference>
<gene>
    <name evidence="3" type="ORF">GCM10008906_21950</name>
</gene>
<dbReference type="InterPro" id="IPR007484">
    <property type="entry name" value="Peptidase_M28"/>
</dbReference>
<evidence type="ECO:0000313" key="4">
    <source>
        <dbReference type="Proteomes" id="UP001501510"/>
    </source>
</evidence>